<evidence type="ECO:0008006" key="4">
    <source>
        <dbReference type="Google" id="ProtNLM"/>
    </source>
</evidence>
<dbReference type="Proteomes" id="UP001596422">
    <property type="component" value="Unassembled WGS sequence"/>
</dbReference>
<dbReference type="RefSeq" id="WP_379907527.1">
    <property type="nucleotide sequence ID" value="NZ_JBHSWE010000001.1"/>
</dbReference>
<evidence type="ECO:0000313" key="2">
    <source>
        <dbReference type="EMBL" id="MFC6668977.1"/>
    </source>
</evidence>
<keyword evidence="1" id="KW-1133">Transmembrane helix</keyword>
<feature type="transmembrane region" description="Helical" evidence="1">
    <location>
        <begin position="235"/>
        <end position="253"/>
    </location>
</feature>
<organism evidence="2 3">
    <name type="scientific">Marinobacterium aestuariivivens</name>
    <dbReference type="NCBI Taxonomy" id="1698799"/>
    <lineage>
        <taxon>Bacteria</taxon>
        <taxon>Pseudomonadati</taxon>
        <taxon>Pseudomonadota</taxon>
        <taxon>Gammaproteobacteria</taxon>
        <taxon>Oceanospirillales</taxon>
        <taxon>Oceanospirillaceae</taxon>
        <taxon>Marinobacterium</taxon>
    </lineage>
</organism>
<comment type="caution">
    <text evidence="2">The sequence shown here is derived from an EMBL/GenBank/DDBJ whole genome shotgun (WGS) entry which is preliminary data.</text>
</comment>
<dbReference type="SUPFAM" id="SSF82866">
    <property type="entry name" value="Multidrug efflux transporter AcrB transmembrane domain"/>
    <property type="match status" value="1"/>
</dbReference>
<keyword evidence="1" id="KW-0812">Transmembrane</keyword>
<feature type="transmembrane region" description="Helical" evidence="1">
    <location>
        <begin position="209"/>
        <end position="228"/>
    </location>
</feature>
<reference evidence="3" key="1">
    <citation type="journal article" date="2019" name="Int. J. Syst. Evol. Microbiol.">
        <title>The Global Catalogue of Microorganisms (GCM) 10K type strain sequencing project: providing services to taxonomists for standard genome sequencing and annotation.</title>
        <authorList>
            <consortium name="The Broad Institute Genomics Platform"/>
            <consortium name="The Broad Institute Genome Sequencing Center for Infectious Disease"/>
            <person name="Wu L."/>
            <person name="Ma J."/>
        </authorList>
    </citation>
    <scope>NUCLEOTIDE SEQUENCE [LARGE SCALE GENOMIC DNA]</scope>
    <source>
        <strain evidence="3">NBRC 111756</strain>
    </source>
</reference>
<evidence type="ECO:0000313" key="3">
    <source>
        <dbReference type="Proteomes" id="UP001596422"/>
    </source>
</evidence>
<name>A0ABW1ZTC5_9GAMM</name>
<dbReference type="EMBL" id="JBHSWE010000001">
    <property type="protein sequence ID" value="MFC6668977.1"/>
    <property type="molecule type" value="Genomic_DNA"/>
</dbReference>
<gene>
    <name evidence="2" type="ORF">ACFQDL_01785</name>
</gene>
<keyword evidence="1" id="KW-0472">Membrane</keyword>
<proteinExistence type="predicted"/>
<keyword evidence="3" id="KW-1185">Reference proteome</keyword>
<evidence type="ECO:0000256" key="1">
    <source>
        <dbReference type="SAM" id="Phobius"/>
    </source>
</evidence>
<sequence>MIRHNNRIFWSSLFVIALAVSFIPRIELNDDPAGYFSDSVPLTKAIDVVESELSGTQSVHYSFDSGQDQGIVDPRFLAEVDAFVAWLRAQPEVVNVESFTDTLKRLNQVMHGDAKEWHKLPDSRELAAQYVLLYEISVPYGRDVTHQMSADKASLKVTATLKNQQSQGLIAFEAGARRWMQENLAGISARGAGQSISFANVGLRNIDSMLLGSLAAIALVSFCLIIAFRSIRFGLVSFVPNLFPAFVTLGIWGQRWRR</sequence>
<protein>
    <recommendedName>
        <fullName evidence="4">Membrane transport protein MMPL domain-containing protein</fullName>
    </recommendedName>
</protein>
<accession>A0ABW1ZTC5</accession>